<evidence type="ECO:0000313" key="3">
    <source>
        <dbReference type="EMBL" id="GFR48551.1"/>
    </source>
</evidence>
<dbReference type="InterPro" id="IPR003613">
    <property type="entry name" value="Ubox_domain"/>
</dbReference>
<dbReference type="InterPro" id="IPR052085">
    <property type="entry name" value="WD-SAM-U-box"/>
</dbReference>
<dbReference type="Gene3D" id="3.30.40.10">
    <property type="entry name" value="Zinc/RING finger domain, C3HC4 (zinc finger)"/>
    <property type="match status" value="1"/>
</dbReference>
<dbReference type="PANTHER" id="PTHR46573:SF1">
    <property type="entry name" value="WD REPEAT, SAM AND U-BOX DOMAIN-CONTAINING PROTEIN 1"/>
    <property type="match status" value="1"/>
</dbReference>
<gene>
    <name evidence="3" type="ORF">Agub_g10450</name>
</gene>
<keyword evidence="1" id="KW-0812">Transmembrane</keyword>
<keyword evidence="4" id="KW-1185">Reference proteome</keyword>
<dbReference type="SMART" id="SM00504">
    <property type="entry name" value="Ubox"/>
    <property type="match status" value="1"/>
</dbReference>
<evidence type="ECO:0000313" key="4">
    <source>
        <dbReference type="Proteomes" id="UP001054857"/>
    </source>
</evidence>
<name>A0AAD3DV33_9CHLO</name>
<organism evidence="3 4">
    <name type="scientific">Astrephomene gubernaculifera</name>
    <dbReference type="NCBI Taxonomy" id="47775"/>
    <lineage>
        <taxon>Eukaryota</taxon>
        <taxon>Viridiplantae</taxon>
        <taxon>Chlorophyta</taxon>
        <taxon>core chlorophytes</taxon>
        <taxon>Chlorophyceae</taxon>
        <taxon>CS clade</taxon>
        <taxon>Chlamydomonadales</taxon>
        <taxon>Astrephomenaceae</taxon>
        <taxon>Astrephomene</taxon>
    </lineage>
</organism>
<sequence length="521" mass="56464">MENANQHELLEPAPLREANAQVDRHDFRAAGRLQLTKRGRIVLLCLALGITSCASAWRGVAPSTSEPASSKMAVDIASPGQTYSEKQLIKLRYISGHPFNLFLRMSAQLIFGLPGETVGRIPVFYSSYELEVALRTVNGSGSTPRNWTDLQSFVARDPSAASMYMAALLTLPRATLVYAWTHDYNGAYKLIRNMEVDIPESANQLTRGWLRTVLQATGMLSDHRDSCTADSDSSPAHETCGRQTVGGKIVLGRRLWPLALLCPGVVTGFVALALLELAPVAAFWVLATSIFRAACELRVLIYAIKLIRQRRPQAAVQCVACSHGVPFMLGCHALVLLRLAAALLPARVFLFLAFHMYGTWAPLAAAAIALMALQPNNAQFIGDAMDGIRHLGHRAAEDLNVAALGVAATASVTVRRRQHWPPPVSVPAELQETAESAPKHLLCPITHHILTEPAVTSTGATYERSAIVEWLAKAGKDPLTGHAVSADEVFPNLAMYSVVEEYVREHMKAHKAAAAAASEAH</sequence>
<feature type="transmembrane region" description="Helical" evidence="1">
    <location>
        <begin position="281"/>
        <end position="304"/>
    </location>
</feature>
<dbReference type="GO" id="GO:0016567">
    <property type="term" value="P:protein ubiquitination"/>
    <property type="evidence" value="ECO:0007669"/>
    <property type="project" value="InterPro"/>
</dbReference>
<dbReference type="InterPro" id="IPR013083">
    <property type="entry name" value="Znf_RING/FYVE/PHD"/>
</dbReference>
<dbReference type="Proteomes" id="UP001054857">
    <property type="component" value="Unassembled WGS sequence"/>
</dbReference>
<comment type="caution">
    <text evidence="3">The sequence shown here is derived from an EMBL/GenBank/DDBJ whole genome shotgun (WGS) entry which is preliminary data.</text>
</comment>
<dbReference type="AlphaFoldDB" id="A0AAD3DV33"/>
<evidence type="ECO:0000256" key="1">
    <source>
        <dbReference type="SAM" id="Phobius"/>
    </source>
</evidence>
<dbReference type="GO" id="GO:0004842">
    <property type="term" value="F:ubiquitin-protein transferase activity"/>
    <property type="evidence" value="ECO:0007669"/>
    <property type="project" value="InterPro"/>
</dbReference>
<accession>A0AAD3DV33</accession>
<dbReference type="Pfam" id="PF04564">
    <property type="entry name" value="U-box"/>
    <property type="match status" value="1"/>
</dbReference>
<proteinExistence type="predicted"/>
<feature type="transmembrane region" description="Helical" evidence="1">
    <location>
        <begin position="41"/>
        <end position="60"/>
    </location>
</feature>
<feature type="transmembrane region" description="Helical" evidence="1">
    <location>
        <begin position="350"/>
        <end position="373"/>
    </location>
</feature>
<protein>
    <recommendedName>
        <fullName evidence="2">U-box domain-containing protein</fullName>
    </recommendedName>
</protein>
<dbReference type="EMBL" id="BMAR01000024">
    <property type="protein sequence ID" value="GFR48551.1"/>
    <property type="molecule type" value="Genomic_DNA"/>
</dbReference>
<feature type="transmembrane region" description="Helical" evidence="1">
    <location>
        <begin position="255"/>
        <end position="275"/>
    </location>
</feature>
<dbReference type="PROSITE" id="PS51698">
    <property type="entry name" value="U_BOX"/>
    <property type="match status" value="1"/>
</dbReference>
<feature type="domain" description="U-box" evidence="2">
    <location>
        <begin position="436"/>
        <end position="509"/>
    </location>
</feature>
<reference evidence="3 4" key="1">
    <citation type="journal article" date="2021" name="Sci. Rep.">
        <title>Genome sequencing of the multicellular alga Astrephomene provides insights into convergent evolution of germ-soma differentiation.</title>
        <authorList>
            <person name="Yamashita S."/>
            <person name="Yamamoto K."/>
            <person name="Matsuzaki R."/>
            <person name="Suzuki S."/>
            <person name="Yamaguchi H."/>
            <person name="Hirooka S."/>
            <person name="Minakuchi Y."/>
            <person name="Miyagishima S."/>
            <person name="Kawachi M."/>
            <person name="Toyoda A."/>
            <person name="Nozaki H."/>
        </authorList>
    </citation>
    <scope>NUCLEOTIDE SEQUENCE [LARGE SCALE GENOMIC DNA]</scope>
    <source>
        <strain evidence="3 4">NIES-4017</strain>
    </source>
</reference>
<keyword evidence="1" id="KW-0472">Membrane</keyword>
<feature type="transmembrane region" description="Helical" evidence="1">
    <location>
        <begin position="161"/>
        <end position="180"/>
    </location>
</feature>
<keyword evidence="1" id="KW-1133">Transmembrane helix</keyword>
<dbReference type="PANTHER" id="PTHR46573">
    <property type="entry name" value="WD REPEAT, SAM AND U-BOX DOMAIN-CONTAINING PROTEIN 1"/>
    <property type="match status" value="1"/>
</dbReference>
<feature type="transmembrane region" description="Helical" evidence="1">
    <location>
        <begin position="325"/>
        <end position="344"/>
    </location>
</feature>
<dbReference type="SUPFAM" id="SSF57850">
    <property type="entry name" value="RING/U-box"/>
    <property type="match status" value="1"/>
</dbReference>
<evidence type="ECO:0000259" key="2">
    <source>
        <dbReference type="PROSITE" id="PS51698"/>
    </source>
</evidence>